<dbReference type="SUPFAM" id="SSF53474">
    <property type="entry name" value="alpha/beta-Hydrolases"/>
    <property type="match status" value="1"/>
</dbReference>
<dbReference type="KEGG" id="pgri:PgNI_02060"/>
<dbReference type="InterPro" id="IPR050466">
    <property type="entry name" value="Carboxylest/Gibb_receptor"/>
</dbReference>
<reference evidence="4" key="2">
    <citation type="submission" date="2019-10" db="EMBL/GenBank/DDBJ databases">
        <authorList>
            <consortium name="NCBI Genome Project"/>
        </authorList>
    </citation>
    <scope>NUCLEOTIDE SEQUENCE</scope>
    <source>
        <strain evidence="4">NI907</strain>
    </source>
</reference>
<sequence>MEQMTAKAQGAADTDGLQQKRATMAAWEQAGVARLPPISKSITETWVDIALASGFISKTLVMSPSQPSLPGPLIVLFHGGGFAVGSPAMATRPGREFAEKFGATVVAPTYKLLPENAWPAGPESAWEILAWLADNAHGGGDERFAADLDRGSVVGGFSAGASISTIAAGVSLDVGLLRHGQKKLAKPITGVFANCPMLLRDEDMVPAEYLKLWTSRADNRDAPGLNTEGVELIWRIMSPDFSSPWTSPFNSLDCLNAKVGLKYYIQVGNHDPLRDDGIVFEKALAARGVETRIDLFPDDGHQAWVAMPFDSVSKDPSLEEMTMEGMRWLLGLGK</sequence>
<name>A0A6P8BGD5_PYRGI</name>
<dbReference type="InterPro" id="IPR013094">
    <property type="entry name" value="AB_hydrolase_3"/>
</dbReference>
<evidence type="ECO:0000259" key="2">
    <source>
        <dbReference type="Pfam" id="PF07859"/>
    </source>
</evidence>
<feature type="domain" description="Alpha/beta hydrolase fold-3" evidence="2">
    <location>
        <begin position="74"/>
        <end position="303"/>
    </location>
</feature>
<dbReference type="GO" id="GO:0016787">
    <property type="term" value="F:hydrolase activity"/>
    <property type="evidence" value="ECO:0007669"/>
    <property type="project" value="InterPro"/>
</dbReference>
<protein>
    <recommendedName>
        <fullName evidence="2">Alpha/beta hydrolase fold-3 domain-containing protein</fullName>
    </recommendedName>
</protein>
<accession>A0A6P8BGD5</accession>
<evidence type="ECO:0000313" key="3">
    <source>
        <dbReference type="Proteomes" id="UP000515153"/>
    </source>
</evidence>
<evidence type="ECO:0000256" key="1">
    <source>
        <dbReference type="SAM" id="MobiDB-lite"/>
    </source>
</evidence>
<dbReference type="AlphaFoldDB" id="A0A6P8BGD5"/>
<dbReference type="PANTHER" id="PTHR23024:SF24">
    <property type="entry name" value="ALPHA_BETA HYDROLASE FOLD-3 DOMAIN-CONTAINING PROTEIN"/>
    <property type="match status" value="1"/>
</dbReference>
<dbReference type="RefSeq" id="XP_030986192.1">
    <property type="nucleotide sequence ID" value="XM_031122128.1"/>
</dbReference>
<feature type="region of interest" description="Disordered" evidence="1">
    <location>
        <begin position="1"/>
        <end position="20"/>
    </location>
</feature>
<dbReference type="Pfam" id="PF07859">
    <property type="entry name" value="Abhydrolase_3"/>
    <property type="match status" value="1"/>
</dbReference>
<evidence type="ECO:0000313" key="4">
    <source>
        <dbReference type="RefSeq" id="XP_030986192.1"/>
    </source>
</evidence>
<reference evidence="4" key="1">
    <citation type="journal article" date="2019" name="Mol. Biol. Evol.">
        <title>Blast fungal genomes show frequent chromosomal changes, gene gains and losses, and effector gene turnover.</title>
        <authorList>
            <person name="Gomez Luciano L.B."/>
            <person name="Jason Tsai I."/>
            <person name="Chuma I."/>
            <person name="Tosa Y."/>
            <person name="Chen Y.H."/>
            <person name="Li J.Y."/>
            <person name="Li M.Y."/>
            <person name="Jade Lu M.Y."/>
            <person name="Nakayashiki H."/>
            <person name="Li W.H."/>
        </authorList>
    </citation>
    <scope>NUCLEOTIDE SEQUENCE</scope>
    <source>
        <strain evidence="4">NI907</strain>
    </source>
</reference>
<dbReference type="InterPro" id="IPR029058">
    <property type="entry name" value="AB_hydrolase_fold"/>
</dbReference>
<organism evidence="3 4">
    <name type="scientific">Pyricularia grisea</name>
    <name type="common">Crabgrass-specific blast fungus</name>
    <name type="synonym">Magnaporthe grisea</name>
    <dbReference type="NCBI Taxonomy" id="148305"/>
    <lineage>
        <taxon>Eukaryota</taxon>
        <taxon>Fungi</taxon>
        <taxon>Dikarya</taxon>
        <taxon>Ascomycota</taxon>
        <taxon>Pezizomycotina</taxon>
        <taxon>Sordariomycetes</taxon>
        <taxon>Sordariomycetidae</taxon>
        <taxon>Magnaporthales</taxon>
        <taxon>Pyriculariaceae</taxon>
        <taxon>Pyricularia</taxon>
    </lineage>
</organism>
<dbReference type="GeneID" id="41957040"/>
<dbReference type="Proteomes" id="UP000515153">
    <property type="component" value="Unplaced"/>
</dbReference>
<gene>
    <name evidence="4" type="ORF">PgNI_02060</name>
</gene>
<dbReference type="PANTHER" id="PTHR23024">
    <property type="entry name" value="ARYLACETAMIDE DEACETYLASE"/>
    <property type="match status" value="1"/>
</dbReference>
<proteinExistence type="predicted"/>
<dbReference type="Gene3D" id="3.40.50.1820">
    <property type="entry name" value="alpha/beta hydrolase"/>
    <property type="match status" value="1"/>
</dbReference>
<reference evidence="4" key="3">
    <citation type="submission" date="2025-08" db="UniProtKB">
        <authorList>
            <consortium name="RefSeq"/>
        </authorList>
    </citation>
    <scope>IDENTIFICATION</scope>
    <source>
        <strain evidence="4">NI907</strain>
    </source>
</reference>
<keyword evidence="3" id="KW-1185">Reference proteome</keyword>